<accession>V2U9R1</accession>
<dbReference type="PATRIC" id="fig|1341679.3.peg.2607"/>
<keyword evidence="1" id="KW-0732">Signal</keyword>
<proteinExistence type="predicted"/>
<feature type="chain" id="PRO_5004710598" evidence="1">
    <location>
        <begin position="23"/>
        <end position="130"/>
    </location>
</feature>
<keyword evidence="3" id="KW-1185">Reference proteome</keyword>
<protein>
    <submittedName>
        <fullName evidence="2">Uncharacterized protein</fullName>
    </submittedName>
</protein>
<organism evidence="2 3">
    <name type="scientific">Acinetobacter indicus CIP 110367</name>
    <dbReference type="NCBI Taxonomy" id="1341679"/>
    <lineage>
        <taxon>Bacteria</taxon>
        <taxon>Pseudomonadati</taxon>
        <taxon>Pseudomonadota</taxon>
        <taxon>Gammaproteobacteria</taxon>
        <taxon>Moraxellales</taxon>
        <taxon>Moraxellaceae</taxon>
        <taxon>Acinetobacter</taxon>
    </lineage>
</organism>
<sequence length="130" mass="14289">MLKPLALSLAVAASFSFISAHAVAEDFKILKQLESKPVLLKSGEYKGNYYVPSTLNTITWGYLPNKDAKPVLTIPSGSTITFDTVSHEGLLEDQGRDAEKYFTSKGVKPEHILNRTGFVGDFLFKLGHLT</sequence>
<dbReference type="Proteomes" id="UP000018415">
    <property type="component" value="Unassembled WGS sequence"/>
</dbReference>
<dbReference type="HOGENOM" id="CLU_1933457_0_0_6"/>
<evidence type="ECO:0000313" key="2">
    <source>
        <dbReference type="EMBL" id="ESK46972.1"/>
    </source>
</evidence>
<feature type="signal peptide" evidence="1">
    <location>
        <begin position="1"/>
        <end position="22"/>
    </location>
</feature>
<dbReference type="AlphaFoldDB" id="V2U9R1"/>
<dbReference type="EMBL" id="AYET01000008">
    <property type="protein sequence ID" value="ESK46972.1"/>
    <property type="molecule type" value="Genomic_DNA"/>
</dbReference>
<gene>
    <name evidence="2" type="ORF">P253_02691</name>
</gene>
<comment type="caution">
    <text evidence="2">The sequence shown here is derived from an EMBL/GenBank/DDBJ whole genome shotgun (WGS) entry which is preliminary data.</text>
</comment>
<dbReference type="eggNOG" id="COG2421">
    <property type="taxonomic scope" value="Bacteria"/>
</dbReference>
<evidence type="ECO:0000256" key="1">
    <source>
        <dbReference type="SAM" id="SignalP"/>
    </source>
</evidence>
<reference evidence="2 3" key="1">
    <citation type="submission" date="2013-10" db="EMBL/GenBank/DDBJ databases">
        <title>The Genome Sequence of Acinetobacter indicus CIP 110367.</title>
        <authorList>
            <consortium name="The Broad Institute Genomics Platform"/>
            <consortium name="The Broad Institute Genome Sequencing Center for Infectious Disease"/>
            <person name="Cerqueira G."/>
            <person name="Feldgarden M."/>
            <person name="Courvalin P."/>
            <person name="Grillot-Courvalin C."/>
            <person name="Clermont D."/>
            <person name="Rocha E."/>
            <person name="Yoon E.-J."/>
            <person name="Nemec A."/>
            <person name="Young S.K."/>
            <person name="Zeng Q."/>
            <person name="Gargeya S."/>
            <person name="Fitzgerald M."/>
            <person name="Abouelleil A."/>
            <person name="Alvarado L."/>
            <person name="Berlin A.M."/>
            <person name="Chapman S.B."/>
            <person name="Gainer-Dewar J."/>
            <person name="Goldberg J."/>
            <person name="Gnerre S."/>
            <person name="Griggs A."/>
            <person name="Gujja S."/>
            <person name="Hansen M."/>
            <person name="Howarth C."/>
            <person name="Imamovic A."/>
            <person name="Ireland A."/>
            <person name="Larimer J."/>
            <person name="McCowan C."/>
            <person name="Murphy C."/>
            <person name="Pearson M."/>
            <person name="Poon T.W."/>
            <person name="Priest M."/>
            <person name="Roberts A."/>
            <person name="Saif S."/>
            <person name="Shea T."/>
            <person name="Sykes S."/>
            <person name="Wortman J."/>
            <person name="Nusbaum C."/>
            <person name="Birren B."/>
        </authorList>
    </citation>
    <scope>NUCLEOTIDE SEQUENCE [LARGE SCALE GENOMIC DNA]</scope>
    <source>
        <strain evidence="2 3">CIP 110367</strain>
    </source>
</reference>
<evidence type="ECO:0000313" key="3">
    <source>
        <dbReference type="Proteomes" id="UP000018415"/>
    </source>
</evidence>
<name>V2U9R1_9GAMM</name>